<dbReference type="PRINTS" id="PR00080">
    <property type="entry name" value="SDRFAMILY"/>
</dbReference>
<evidence type="ECO:0000256" key="1">
    <source>
        <dbReference type="ARBA" id="ARBA00006484"/>
    </source>
</evidence>
<comment type="caution">
    <text evidence="3">The sequence shown here is derived from an EMBL/GenBank/DDBJ whole genome shotgun (WGS) entry which is preliminary data.</text>
</comment>
<evidence type="ECO:0000313" key="3">
    <source>
        <dbReference type="EMBL" id="PIR69241.1"/>
    </source>
</evidence>
<protein>
    <recommendedName>
        <fullName evidence="5">3-oxoacyl-ACP reductase</fullName>
    </recommendedName>
</protein>
<gene>
    <name evidence="3" type="ORF">COU47_04035</name>
</gene>
<dbReference type="PRINTS" id="PR00081">
    <property type="entry name" value="GDHRDH"/>
</dbReference>
<dbReference type="CDD" id="cd05233">
    <property type="entry name" value="SDR_c"/>
    <property type="match status" value="1"/>
</dbReference>
<dbReference type="PANTHER" id="PTHR42760:SF40">
    <property type="entry name" value="3-OXOACYL-[ACYL-CARRIER-PROTEIN] REDUCTASE, CHLOROPLASTIC"/>
    <property type="match status" value="1"/>
</dbReference>
<dbReference type="GO" id="GO:0016616">
    <property type="term" value="F:oxidoreductase activity, acting on the CH-OH group of donors, NAD or NADP as acceptor"/>
    <property type="evidence" value="ECO:0007669"/>
    <property type="project" value="TreeGrafter"/>
</dbReference>
<dbReference type="AlphaFoldDB" id="A0A2H0TCG9"/>
<evidence type="ECO:0000313" key="4">
    <source>
        <dbReference type="Proteomes" id="UP000231503"/>
    </source>
</evidence>
<evidence type="ECO:0008006" key="5">
    <source>
        <dbReference type="Google" id="ProtNLM"/>
    </source>
</evidence>
<dbReference type="EMBL" id="PFCO01000009">
    <property type="protein sequence ID" value="PIR69241.1"/>
    <property type="molecule type" value="Genomic_DNA"/>
</dbReference>
<comment type="similarity">
    <text evidence="1 2">Belongs to the short-chain dehydrogenases/reductases (SDR) family.</text>
</comment>
<reference evidence="4" key="1">
    <citation type="submission" date="2017-09" db="EMBL/GenBank/DDBJ databases">
        <title>Depth-based differentiation of microbial function through sediment-hosted aquifers and enrichment of novel symbionts in the deep terrestrial subsurface.</title>
        <authorList>
            <person name="Probst A.J."/>
            <person name="Ladd B."/>
            <person name="Jarett J.K."/>
            <person name="Geller-Mcgrath D.E."/>
            <person name="Sieber C.M.K."/>
            <person name="Emerson J.B."/>
            <person name="Anantharaman K."/>
            <person name="Thomas B.C."/>
            <person name="Malmstrom R."/>
            <person name="Stieglmeier M."/>
            <person name="Klingl A."/>
            <person name="Woyke T."/>
            <person name="Ryan C.M."/>
            <person name="Banfield J.F."/>
        </authorList>
    </citation>
    <scope>NUCLEOTIDE SEQUENCE [LARGE SCALE GENOMIC DNA]</scope>
</reference>
<dbReference type="InterPro" id="IPR002347">
    <property type="entry name" value="SDR_fam"/>
</dbReference>
<evidence type="ECO:0000256" key="2">
    <source>
        <dbReference type="RuleBase" id="RU000363"/>
    </source>
</evidence>
<accession>A0A2H0TCG9</accession>
<organism evidence="3 4">
    <name type="scientific">Candidatus Niyogibacteria bacterium CG10_big_fil_rev_8_21_14_0_10_46_36</name>
    <dbReference type="NCBI Taxonomy" id="1974726"/>
    <lineage>
        <taxon>Bacteria</taxon>
        <taxon>Candidatus Niyogiibacteriota</taxon>
    </lineage>
</organism>
<dbReference type="PANTHER" id="PTHR42760">
    <property type="entry name" value="SHORT-CHAIN DEHYDROGENASES/REDUCTASES FAMILY MEMBER"/>
    <property type="match status" value="1"/>
</dbReference>
<dbReference type="Pfam" id="PF00106">
    <property type="entry name" value="adh_short"/>
    <property type="match status" value="1"/>
</dbReference>
<dbReference type="Gene3D" id="3.40.50.720">
    <property type="entry name" value="NAD(P)-binding Rossmann-like Domain"/>
    <property type="match status" value="1"/>
</dbReference>
<dbReference type="GO" id="GO:0030497">
    <property type="term" value="P:fatty acid elongation"/>
    <property type="evidence" value="ECO:0007669"/>
    <property type="project" value="TreeGrafter"/>
</dbReference>
<name>A0A2H0TCG9_9BACT</name>
<dbReference type="Proteomes" id="UP000231503">
    <property type="component" value="Unassembled WGS sequence"/>
</dbReference>
<sequence>MKAKFCSKRSSFMNFNNKHVAIVGVGGMGAEIVKALRIKGVTTFFLADNDIKKCYSAVSSISSDEACGGAYYTAGIDVMNPASWDNLFSKIQMARTPIDIFIYTAGVIGPGGKSKFITKWTMDDILQVCTINYAAMIGLTNEFMNRFFIPQKHGRIITIASLAGLDPESGSEMYDSTKAAVIGFMRSFMGTLNGMRERKGIDVRANCLTPGMVRTGMISHLEENKELMEGLLARFNQKLLSEPSEVAAQVCRVLAEDLHGEFVDEKGRSYNDYLDSIKEKIRCV</sequence>
<proteinExistence type="inferred from homology"/>
<dbReference type="InterPro" id="IPR036291">
    <property type="entry name" value="NAD(P)-bd_dom_sf"/>
</dbReference>
<dbReference type="SUPFAM" id="SSF51735">
    <property type="entry name" value="NAD(P)-binding Rossmann-fold domains"/>
    <property type="match status" value="1"/>
</dbReference>